<evidence type="ECO:0000313" key="3">
    <source>
        <dbReference type="Proteomes" id="UP000657385"/>
    </source>
</evidence>
<dbReference type="Proteomes" id="UP000657385">
    <property type="component" value="Unassembled WGS sequence"/>
</dbReference>
<dbReference type="SUPFAM" id="SSF56112">
    <property type="entry name" value="Protein kinase-like (PK-like)"/>
    <property type="match status" value="1"/>
</dbReference>
<dbReference type="PROSITE" id="PS50011">
    <property type="entry name" value="PROTEIN_KINASE_DOM"/>
    <property type="match status" value="1"/>
</dbReference>
<evidence type="ECO:0000259" key="1">
    <source>
        <dbReference type="PROSITE" id="PS50011"/>
    </source>
</evidence>
<dbReference type="GO" id="GO:0004674">
    <property type="term" value="F:protein serine/threonine kinase activity"/>
    <property type="evidence" value="ECO:0007669"/>
    <property type="project" value="UniProtKB-KW"/>
</dbReference>
<keyword evidence="3" id="KW-1185">Reference proteome</keyword>
<organism evidence="2 3">
    <name type="scientific">Streptacidiphilus fuscans</name>
    <dbReference type="NCBI Taxonomy" id="2789292"/>
    <lineage>
        <taxon>Bacteria</taxon>
        <taxon>Bacillati</taxon>
        <taxon>Actinomycetota</taxon>
        <taxon>Actinomycetes</taxon>
        <taxon>Kitasatosporales</taxon>
        <taxon>Streptomycetaceae</taxon>
        <taxon>Streptacidiphilus</taxon>
    </lineage>
</organism>
<keyword evidence="2" id="KW-0723">Serine/threonine-protein kinase</keyword>
<name>A0A931B5S6_9ACTN</name>
<dbReference type="AlphaFoldDB" id="A0A931B5S6"/>
<feature type="domain" description="Protein kinase" evidence="1">
    <location>
        <begin position="1"/>
        <end position="252"/>
    </location>
</feature>
<evidence type="ECO:0000313" key="2">
    <source>
        <dbReference type="EMBL" id="MBF9071740.1"/>
    </source>
</evidence>
<dbReference type="Gene3D" id="1.10.510.10">
    <property type="entry name" value="Transferase(Phosphotransferase) domain 1"/>
    <property type="match status" value="1"/>
</dbReference>
<dbReference type="InterPro" id="IPR000719">
    <property type="entry name" value="Prot_kinase_dom"/>
</dbReference>
<reference evidence="2" key="1">
    <citation type="submission" date="2020-11" db="EMBL/GenBank/DDBJ databases">
        <title>Isolation and identification of active actinomycetes.</title>
        <authorList>
            <person name="Yu B."/>
        </authorList>
    </citation>
    <scope>NUCLEOTIDE SEQUENCE</scope>
    <source>
        <strain evidence="2">NEAU-YB345</strain>
    </source>
</reference>
<protein>
    <submittedName>
        <fullName evidence="2">Serine/threonine protein kinase</fullName>
    </submittedName>
</protein>
<dbReference type="GO" id="GO:0005524">
    <property type="term" value="F:ATP binding"/>
    <property type="evidence" value="ECO:0007669"/>
    <property type="project" value="InterPro"/>
</dbReference>
<gene>
    <name evidence="2" type="ORF">I2501_27325</name>
</gene>
<comment type="caution">
    <text evidence="2">The sequence shown here is derived from an EMBL/GenBank/DDBJ whole genome shotgun (WGS) entry which is preliminary data.</text>
</comment>
<accession>A0A931B5S6</accession>
<dbReference type="InterPro" id="IPR011009">
    <property type="entry name" value="Kinase-like_dom_sf"/>
</dbReference>
<sequence length="252" mass="28521">MLEEAGNVFAVFDRQDSGCWSAGIETPEGRWFVKLATTEAAHTSMQRVRELHQHVQHPAIVPLVHGLTCADGLVNIYPWESGEVLYHPTVGTRPDRTDPSQPMARFRALPLHQAQGALQQVLDAHERICDAGWIAVDFYDGCTMYDFTAHQMRLIDFDEYRPEPFDVPGDRLPGSSRYLAPEELRHSGRIDQRATVHALGRMLRLLLDAGDHEAAWRGTTEQLDVIRKATDPDPARRWPTVHDLNAAWITTR</sequence>
<keyword evidence="2" id="KW-0808">Transferase</keyword>
<proteinExistence type="predicted"/>
<keyword evidence="2" id="KW-0418">Kinase</keyword>
<dbReference type="EMBL" id="JADPRT010000013">
    <property type="protein sequence ID" value="MBF9071740.1"/>
    <property type="molecule type" value="Genomic_DNA"/>
</dbReference>